<keyword evidence="6" id="KW-0963">Cytoplasm</keyword>
<sequence length="459" mass="53504">MDENKDMDSKESGEYEDDFEKDLEWLINEKEKGGASIIEMACGNEENINQELKDNETETEHTEQSSDPDKSLKDEVSPRRNDFISVPSIQPLDPISDSDSENSFQESKVESQRALEEEEDEEVRRYIMEKIIQANKILQNQEPVNDKRERKLKFKDKLVDLEVPPLEDTDTYKNYLENESSMSGKLSQLRISKEFGQENVLMSLTDGNCEENKDRKILVERDGKFELLNLQDIESQGVLPPINTNSTENEPHQLSSRSSNSNVNSVKKEEPIAKIHAVAHSSTEEPLAYIPQPPANPKTRPSSAANSDRSKGNGKPNHRTQSANTPPVTSTYCLSSRQKELQKRLEQKREKLKREQENRDPQQAFRLWLKKKHEEQLRERKTEELRKQEECLFFLKGTEGRERAFKQWLRRKRIEKLAEQQAVRERTRQLRLEAKHSKQLQSHLHMSEAKAFRFTDHYN</sequence>
<feature type="compositionally biased region" description="Basic and acidic residues" evidence="14">
    <location>
        <begin position="1"/>
        <end position="13"/>
    </location>
</feature>
<evidence type="ECO:0000313" key="15">
    <source>
        <dbReference type="Ensembl" id="ENSFCTP00005007036.1"/>
    </source>
</evidence>
<keyword evidence="11" id="KW-0206">Cytoskeleton</keyword>
<dbReference type="Ensembl" id="ENSFCTT00005011290.1">
    <property type="protein sequence ID" value="ENSFCTP00005007036.1"/>
    <property type="gene ID" value="ENSFCTG00005004201.1"/>
</dbReference>
<comment type="similarity">
    <text evidence="4">Belongs to the CCDC181 family.</text>
</comment>
<dbReference type="PANTHER" id="PTHR14320:SF2">
    <property type="entry name" value="COILED-COIL DOMAIN-CONTAINING PROTEIN 181"/>
    <property type="match status" value="1"/>
</dbReference>
<evidence type="ECO:0000256" key="3">
    <source>
        <dbReference type="ARBA" id="ARBA00004245"/>
    </source>
</evidence>
<feature type="region of interest" description="Disordered" evidence="14">
    <location>
        <begin position="229"/>
        <end position="359"/>
    </location>
</feature>
<reference evidence="15 16" key="1">
    <citation type="submission" date="2021-02" db="EMBL/GenBank/DDBJ databases">
        <title>Safari Cat Assemblies.</title>
        <authorList>
            <person name="Bredemeyer K.R."/>
            <person name="Murphy W.J."/>
        </authorList>
    </citation>
    <scope>NUCLEOTIDE SEQUENCE [LARGE SCALE GENOMIC DNA]</scope>
</reference>
<evidence type="ECO:0000256" key="14">
    <source>
        <dbReference type="SAM" id="MobiDB-lite"/>
    </source>
</evidence>
<evidence type="ECO:0000256" key="9">
    <source>
        <dbReference type="ARBA" id="ARBA00023054"/>
    </source>
</evidence>
<evidence type="ECO:0000256" key="2">
    <source>
        <dbReference type="ARBA" id="ARBA00004230"/>
    </source>
</evidence>
<feature type="compositionally biased region" description="Basic and acidic residues" evidence="14">
    <location>
        <begin position="337"/>
        <end position="359"/>
    </location>
</feature>
<protein>
    <recommendedName>
        <fullName evidence="5">Coiled-coil domain-containing protein 181</fullName>
    </recommendedName>
</protein>
<evidence type="ECO:0000256" key="5">
    <source>
        <dbReference type="ARBA" id="ARBA00022306"/>
    </source>
</evidence>
<comment type="subunit">
    <text evidence="13">Homodimer. Interacts with HOOK1. Interacts with HOOK2. Interacts with HOOK3.</text>
</comment>
<organism evidence="15 16">
    <name type="scientific">Felis catus</name>
    <name type="common">Cat</name>
    <name type="synonym">Felis silvestris catus</name>
    <dbReference type="NCBI Taxonomy" id="9685"/>
    <lineage>
        <taxon>Eukaryota</taxon>
        <taxon>Metazoa</taxon>
        <taxon>Chordata</taxon>
        <taxon>Craniata</taxon>
        <taxon>Vertebrata</taxon>
        <taxon>Euteleostomi</taxon>
        <taxon>Mammalia</taxon>
        <taxon>Eutheria</taxon>
        <taxon>Laurasiatheria</taxon>
        <taxon>Carnivora</taxon>
        <taxon>Feliformia</taxon>
        <taxon>Felidae</taxon>
        <taxon>Felinae</taxon>
        <taxon>Felis</taxon>
    </lineage>
</organism>
<feature type="compositionally biased region" description="Polar residues" evidence="14">
    <location>
        <begin position="319"/>
        <end position="336"/>
    </location>
</feature>
<keyword evidence="10" id="KW-0969">Cilium</keyword>
<evidence type="ECO:0000256" key="8">
    <source>
        <dbReference type="ARBA" id="ARBA00022846"/>
    </source>
</evidence>
<feature type="region of interest" description="Disordered" evidence="14">
    <location>
        <begin position="41"/>
        <end position="121"/>
    </location>
</feature>
<comment type="subcellular location">
    <subcellularLocation>
        <location evidence="2">Cell projection</location>
        <location evidence="2">Cilium</location>
        <location evidence="2">Flagellum</location>
    </subcellularLocation>
    <subcellularLocation>
        <location evidence="3">Cytoplasm</location>
        <location evidence="3">Cytoskeleton</location>
    </subcellularLocation>
</comment>
<dbReference type="Proteomes" id="UP000823872">
    <property type="component" value="Chromosome F1"/>
</dbReference>
<feature type="compositionally biased region" description="Low complexity" evidence="14">
    <location>
        <begin position="255"/>
        <end position="265"/>
    </location>
</feature>
<dbReference type="GeneTree" id="ENSGT00390000018244"/>
<evidence type="ECO:0000256" key="4">
    <source>
        <dbReference type="ARBA" id="ARBA00005737"/>
    </source>
</evidence>
<feature type="compositionally biased region" description="Polar residues" evidence="14">
    <location>
        <begin position="242"/>
        <end position="254"/>
    </location>
</feature>
<evidence type="ECO:0000256" key="7">
    <source>
        <dbReference type="ARBA" id="ARBA00022701"/>
    </source>
</evidence>
<evidence type="ECO:0000313" key="16">
    <source>
        <dbReference type="Proteomes" id="UP000823872"/>
    </source>
</evidence>
<accession>A0ABI7W9P8</accession>
<evidence type="ECO:0000256" key="6">
    <source>
        <dbReference type="ARBA" id="ARBA00022490"/>
    </source>
</evidence>
<dbReference type="InterPro" id="IPR026687">
    <property type="entry name" value="CCDC181"/>
</dbReference>
<keyword evidence="9" id="KW-0175">Coiled coil</keyword>
<evidence type="ECO:0000256" key="13">
    <source>
        <dbReference type="ARBA" id="ARBA00047162"/>
    </source>
</evidence>
<feature type="compositionally biased region" description="Basic and acidic residues" evidence="14">
    <location>
        <begin position="51"/>
        <end position="82"/>
    </location>
</feature>
<feature type="region of interest" description="Disordered" evidence="14">
    <location>
        <begin position="1"/>
        <end position="22"/>
    </location>
</feature>
<evidence type="ECO:0000256" key="10">
    <source>
        <dbReference type="ARBA" id="ARBA00023069"/>
    </source>
</evidence>
<reference evidence="15" key="2">
    <citation type="submission" date="2025-08" db="UniProtKB">
        <authorList>
            <consortium name="Ensembl"/>
        </authorList>
    </citation>
    <scope>IDENTIFICATION</scope>
    <source>
        <strain evidence="15">breed Abyssinian</strain>
    </source>
</reference>
<keyword evidence="12" id="KW-0966">Cell projection</keyword>
<keyword evidence="16" id="KW-1185">Reference proteome</keyword>
<keyword evidence="8" id="KW-0282">Flagellum</keyword>
<proteinExistence type="inferred from homology"/>
<evidence type="ECO:0000256" key="1">
    <source>
        <dbReference type="ARBA" id="ARBA00002213"/>
    </source>
</evidence>
<name>A0ABI7W9P8_FELCA</name>
<keyword evidence="7" id="KW-0493">Microtubule</keyword>
<comment type="function">
    <text evidence="1">Microtubule-binding protein that localizes to the microtubular manchette of elongating spermatids.</text>
</comment>
<gene>
    <name evidence="15" type="primary">CCDC181</name>
</gene>
<reference evidence="15" key="3">
    <citation type="submission" date="2025-09" db="UniProtKB">
        <authorList>
            <consortium name="Ensembl"/>
        </authorList>
    </citation>
    <scope>IDENTIFICATION</scope>
    <source>
        <strain evidence="15">breed Abyssinian</strain>
    </source>
</reference>
<evidence type="ECO:0000256" key="11">
    <source>
        <dbReference type="ARBA" id="ARBA00023212"/>
    </source>
</evidence>
<dbReference type="PANTHER" id="PTHR14320">
    <property type="entry name" value="COILED-COIL DOMAIN-CONTAINING PROTEIN 181"/>
    <property type="match status" value="1"/>
</dbReference>
<evidence type="ECO:0000256" key="12">
    <source>
        <dbReference type="ARBA" id="ARBA00023273"/>
    </source>
</evidence>